<dbReference type="InterPro" id="IPR018712">
    <property type="entry name" value="Tle1-like_cat"/>
</dbReference>
<organism evidence="2 3">
    <name type="scientific">Rhizopogon vesiculosus</name>
    <dbReference type="NCBI Taxonomy" id="180088"/>
    <lineage>
        <taxon>Eukaryota</taxon>
        <taxon>Fungi</taxon>
        <taxon>Dikarya</taxon>
        <taxon>Basidiomycota</taxon>
        <taxon>Agaricomycotina</taxon>
        <taxon>Agaricomycetes</taxon>
        <taxon>Agaricomycetidae</taxon>
        <taxon>Boletales</taxon>
        <taxon>Suillineae</taxon>
        <taxon>Rhizopogonaceae</taxon>
        <taxon>Rhizopogon</taxon>
    </lineage>
</organism>
<gene>
    <name evidence="2" type="ORF">AZE42_04487</name>
</gene>
<dbReference type="OrthoDB" id="3162439at2759"/>
<evidence type="ECO:0000313" key="3">
    <source>
        <dbReference type="Proteomes" id="UP000183567"/>
    </source>
</evidence>
<keyword evidence="3" id="KW-1185">Reference proteome</keyword>
<dbReference type="EMBL" id="LVVM01001105">
    <property type="protein sequence ID" value="OJA19282.1"/>
    <property type="molecule type" value="Genomic_DNA"/>
</dbReference>
<accession>A0A1J8RBZ4</accession>
<dbReference type="Proteomes" id="UP000183567">
    <property type="component" value="Unassembled WGS sequence"/>
</dbReference>
<comment type="caution">
    <text evidence="2">The sequence shown here is derived from an EMBL/GenBank/DDBJ whole genome shotgun (WGS) entry which is preliminary data.</text>
</comment>
<evidence type="ECO:0000259" key="1">
    <source>
        <dbReference type="Pfam" id="PF09994"/>
    </source>
</evidence>
<dbReference type="STRING" id="180088.A0A1J8RBZ4"/>
<protein>
    <recommendedName>
        <fullName evidence="1">T6SS Phospholipase effector Tle1-like catalytic domain-containing protein</fullName>
    </recommendedName>
</protein>
<evidence type="ECO:0000313" key="2">
    <source>
        <dbReference type="EMBL" id="OJA19282.1"/>
    </source>
</evidence>
<proteinExistence type="predicted"/>
<feature type="domain" description="T6SS Phospholipase effector Tle1-like catalytic" evidence="1">
    <location>
        <begin position="3"/>
        <end position="248"/>
    </location>
</feature>
<sequence length="398" mass="45860">MAKISKGVDTMFGGHLSTHVMGGYKFLMQNYKKGDKICLFNFSRGAYTARALAGMVHSVGIIPRCNYEQVPFAYHMYKRNDRKGRVQSAAFKKAFSLHVRIEFVGVWDTVSSVGIIYPRRLPLTDANESVKLFRHALSLDECRVRFKPSTWHWKCPNTKDKCWVEHNEMPHSFWRNLLKRQDNQDNVDSNRSHHHDQCQFLPEQQVGEANPVEEVWFSGHHCDVGGGAVKNGTPNSLARIPLWWMIRECFKAEVGILFQRNMFKAIGMNTATLYLLGSQDLAGHGPEKGTDPTTLYDYFEEIEEMADAISPKKDELDNNWGWWILEYFPQAVFYQGASDSRDATTWTINKSRGRDVPRQHQVGVKVHRSVKIHMEADFLKEGKYRPNAKLDVELEWVS</sequence>
<dbReference type="PANTHER" id="PTHR33840">
    <property type="match status" value="1"/>
</dbReference>
<dbReference type="PANTHER" id="PTHR33840:SF2">
    <property type="entry name" value="TLE1 PHOSPHOLIPASE DOMAIN-CONTAINING PROTEIN"/>
    <property type="match status" value="1"/>
</dbReference>
<dbReference type="AlphaFoldDB" id="A0A1J8RBZ4"/>
<name>A0A1J8RBZ4_9AGAM</name>
<reference evidence="2 3" key="1">
    <citation type="submission" date="2016-03" db="EMBL/GenBank/DDBJ databases">
        <title>Comparative genomics of the ectomycorrhizal sister species Rhizopogon vinicolor and Rhizopogon vesiculosus (Basidiomycota: Boletales) reveals a divergence of the mating type B locus.</title>
        <authorList>
            <person name="Mujic A.B."/>
            <person name="Kuo A."/>
            <person name="Tritt A."/>
            <person name="Lipzen A."/>
            <person name="Chen C."/>
            <person name="Johnson J."/>
            <person name="Sharma A."/>
            <person name="Barry K."/>
            <person name="Grigoriev I.V."/>
            <person name="Spatafora J.W."/>
        </authorList>
    </citation>
    <scope>NUCLEOTIDE SEQUENCE [LARGE SCALE GENOMIC DNA]</scope>
    <source>
        <strain evidence="2 3">AM-OR11-056</strain>
    </source>
</reference>
<dbReference type="Pfam" id="PF09994">
    <property type="entry name" value="T6SS_Tle1-like_cat"/>
    <property type="match status" value="1"/>
</dbReference>